<dbReference type="RefSeq" id="WP_085441834.1">
    <property type="nucleotide sequence ID" value="NZ_LVJN01000018.1"/>
</dbReference>
<feature type="transmembrane region" description="Helical" evidence="1">
    <location>
        <begin position="176"/>
        <end position="200"/>
    </location>
</feature>
<dbReference type="EMBL" id="LVJN01000018">
    <property type="protein sequence ID" value="OSM05207.1"/>
    <property type="molecule type" value="Genomic_DNA"/>
</dbReference>
<feature type="transmembrane region" description="Helical" evidence="1">
    <location>
        <begin position="231"/>
        <end position="249"/>
    </location>
</feature>
<dbReference type="Proteomes" id="UP000194003">
    <property type="component" value="Unassembled WGS sequence"/>
</dbReference>
<feature type="transmembrane region" description="Helical" evidence="1">
    <location>
        <begin position="89"/>
        <end position="111"/>
    </location>
</feature>
<feature type="transmembrane region" description="Helical" evidence="1">
    <location>
        <begin position="269"/>
        <end position="285"/>
    </location>
</feature>
<evidence type="ECO:0000256" key="1">
    <source>
        <dbReference type="SAM" id="Phobius"/>
    </source>
</evidence>
<accession>A0A1Y2K7B1</accession>
<keyword evidence="3" id="KW-1185">Reference proteome</keyword>
<feature type="transmembrane region" description="Helical" evidence="1">
    <location>
        <begin position="305"/>
        <end position="326"/>
    </location>
</feature>
<comment type="caution">
    <text evidence="2">The sequence shown here is derived from an EMBL/GenBank/DDBJ whole genome shotgun (WGS) entry which is preliminary data.</text>
</comment>
<organism evidence="2 3">
    <name type="scientific">Magnetofaba australis IT-1</name>
    <dbReference type="NCBI Taxonomy" id="1434232"/>
    <lineage>
        <taxon>Bacteria</taxon>
        <taxon>Pseudomonadati</taxon>
        <taxon>Pseudomonadota</taxon>
        <taxon>Magnetococcia</taxon>
        <taxon>Magnetococcales</taxon>
        <taxon>Magnetococcaceae</taxon>
        <taxon>Magnetofaba</taxon>
    </lineage>
</organism>
<feature type="transmembrane region" description="Helical" evidence="1">
    <location>
        <begin position="467"/>
        <end position="488"/>
    </location>
</feature>
<keyword evidence="1" id="KW-0812">Transmembrane</keyword>
<gene>
    <name evidence="2" type="ORF">MAIT1_03368</name>
</gene>
<feature type="transmembrane region" description="Helical" evidence="1">
    <location>
        <begin position="206"/>
        <end position="224"/>
    </location>
</feature>
<feature type="transmembrane region" description="Helical" evidence="1">
    <location>
        <begin position="338"/>
        <end position="356"/>
    </location>
</feature>
<name>A0A1Y2K7B1_9PROT</name>
<feature type="transmembrane region" description="Helical" evidence="1">
    <location>
        <begin position="123"/>
        <end position="144"/>
    </location>
</feature>
<dbReference type="STRING" id="1434232.MAIT1_03368"/>
<feature type="transmembrane region" description="Helical" evidence="1">
    <location>
        <begin position="431"/>
        <end position="447"/>
    </location>
</feature>
<protein>
    <submittedName>
        <fullName evidence="2">Putative major facilitator superfamily MFS 1</fullName>
    </submittedName>
</protein>
<feature type="transmembrane region" description="Helical" evidence="1">
    <location>
        <begin position="406"/>
        <end position="424"/>
    </location>
</feature>
<feature type="transmembrane region" description="Helical" evidence="1">
    <location>
        <begin position="368"/>
        <end position="394"/>
    </location>
</feature>
<keyword evidence="1" id="KW-1133">Transmembrane helix</keyword>
<feature type="transmembrane region" description="Helical" evidence="1">
    <location>
        <begin position="12"/>
        <end position="31"/>
    </location>
</feature>
<reference evidence="2 3" key="1">
    <citation type="journal article" date="2016" name="BMC Genomics">
        <title>Combined genomic and structural analyses of a cultured magnetotactic bacterium reveals its niche adaptation to a dynamic environment.</title>
        <authorList>
            <person name="Araujo A.C."/>
            <person name="Morillo V."/>
            <person name="Cypriano J."/>
            <person name="Teixeira L.C."/>
            <person name="Leao P."/>
            <person name="Lyra S."/>
            <person name="Almeida L.G."/>
            <person name="Bazylinski D.A."/>
            <person name="Vasconcellos A.T."/>
            <person name="Abreu F."/>
            <person name="Lins U."/>
        </authorList>
    </citation>
    <scope>NUCLEOTIDE SEQUENCE [LARGE SCALE GENOMIC DNA]</scope>
    <source>
        <strain evidence="2 3">IT-1</strain>
    </source>
</reference>
<feature type="transmembrane region" description="Helical" evidence="1">
    <location>
        <begin position="150"/>
        <end position="169"/>
    </location>
</feature>
<evidence type="ECO:0000313" key="2">
    <source>
        <dbReference type="EMBL" id="OSM05207.1"/>
    </source>
</evidence>
<dbReference type="AlphaFoldDB" id="A0A1Y2K7B1"/>
<evidence type="ECO:0000313" key="3">
    <source>
        <dbReference type="Proteomes" id="UP000194003"/>
    </source>
</evidence>
<sequence>MINLNPWRGREPLALALTAALVVLWPLWAFWRFDLELIYHESELLLGVLVHNGALSVDPAFPVTIYATRIPSLLADLIGVAESATGISVFSWLTLLFAAQIGGTLAAITLLGRRVTGSHVGAAAALLIILSAGPLLTLAAPYGFVLFKSHQIGALGQLPGVLALAALAYNRRLLAYALAGLSAWIYPTYFGLVLLALWGMELLAKPISWRAIGQGSALCVALAIPGLWKLLTVLGASGAVVLAADQALWMELVGNGHYATQYYPWREPMQMAQMVVLALTTLLLMRAATPQQTAPGLDLLKRVTWGVLGMILLAWAAALVGALMHWMTLSAATLPRGGFLLAPLAVIWLVGALAQAMRGGGVGAASGLGLGVALAAAMLLRGDLWMAAPLMAALLWGMAVKPQTRLFAWAGLALFWALVAWRFAQMGPSKQLLLLAVATALLQWRLLLWRPGNPAASGSESGRLLPVAMAGFVAVALLLDVWGVSAFASMQKTRFASAIAFARDAGEWIQRNAPLGAVVLAPPYADTSNDKMMLRASLADSWTFLAMSNFPAAIPAVRQIADSVYGYTDLRAFYRDSKQFNARSDVTLLQRYMAVLDMARIRALRARYPQWTILVTPTPGQPPAHDCLEDACAQLPLTPELPLPILHRSEAFVIYDVSGVDGSEAG</sequence>
<proteinExistence type="predicted"/>
<keyword evidence="1" id="KW-0472">Membrane</keyword>